<dbReference type="SUPFAM" id="SSF116726">
    <property type="entry name" value="TrkA C-terminal domain-like"/>
    <property type="match status" value="2"/>
</dbReference>
<name>A0A0B0ICF0_9BACI</name>
<evidence type="ECO:0000256" key="5">
    <source>
        <dbReference type="ARBA" id="ARBA00022692"/>
    </source>
</evidence>
<feature type="transmembrane region" description="Helical" evidence="8">
    <location>
        <begin position="58"/>
        <end position="75"/>
    </location>
</feature>
<evidence type="ECO:0000256" key="7">
    <source>
        <dbReference type="ARBA" id="ARBA00023136"/>
    </source>
</evidence>
<dbReference type="NCBIfam" id="TIGR01625">
    <property type="entry name" value="YidE_YbjL_dupl"/>
    <property type="match status" value="2"/>
</dbReference>
<evidence type="ECO:0000256" key="4">
    <source>
        <dbReference type="ARBA" id="ARBA00022475"/>
    </source>
</evidence>
<keyword evidence="6 8" id="KW-1133">Transmembrane helix</keyword>
<feature type="transmembrane region" description="Helical" evidence="8">
    <location>
        <begin position="150"/>
        <end position="170"/>
    </location>
</feature>
<dbReference type="GO" id="GO:0005886">
    <property type="term" value="C:plasma membrane"/>
    <property type="evidence" value="ECO:0007669"/>
    <property type="project" value="UniProtKB-SubCell"/>
</dbReference>
<dbReference type="Proteomes" id="UP000030832">
    <property type="component" value="Unassembled WGS sequence"/>
</dbReference>
<dbReference type="InterPro" id="IPR050144">
    <property type="entry name" value="AAE_transporter"/>
</dbReference>
<comment type="caution">
    <text evidence="10">The sequence shown here is derived from an EMBL/GenBank/DDBJ whole genome shotgun (WGS) entry which is preliminary data.</text>
</comment>
<evidence type="ECO:0000313" key="11">
    <source>
        <dbReference type="Proteomes" id="UP000030832"/>
    </source>
</evidence>
<sequence>MEFFVSLLEEPLLLLFVILFVGSMLGQAKIRGLSLGTSGVLLVAMLFGHFGYQVSSTVQNLGLSLFIVAVGLQAGPRFFRMMRSSGIIFGIIGLVIVLVASITTIFVSHVFGLSPALSIGLMTGALTSTPGLAAALQATNDPLASVGYGIAYPFGVVAVVLFVQLMPRILKVDLMKDLKETIDPAKTEGSPEVRTIEVVNPNIDKRTLKELRFHKYKSVVISRVIRGDRNIIALNDTVILTGDHLVAVGLEADLEAFCQDIGKEVTPNFSNSDHVKLRKVVVDSEDMIGKNIKELELRRMYGVTVTRMERGGFEFNQNSKWRLERGDVLTLVSSEDRLNIVEKLFNKKSLTVTNVHIFSLSLILLIGIIVGMVPIHLPYLGTITLGVAGGPLFAALLIGHFGKLGPIRARFFQPSNQVIRDIGLVLFLAGAGTTAGQGLVDVVQKEGISLVLGGALITIIPIFFGYIVARRICKLSMIHSLGSLCGGLTSTPGLGAVNQLVNSEDPSIAYAAAYPFALIFVAIASQLLIFFL</sequence>
<dbReference type="Pfam" id="PF02080">
    <property type="entry name" value="TrkA_C"/>
    <property type="match status" value="2"/>
</dbReference>
<dbReference type="Pfam" id="PF06826">
    <property type="entry name" value="Asp-Al_Ex"/>
    <property type="match status" value="2"/>
</dbReference>
<organism evidence="10 11">
    <name type="scientific">Halalkalibacter okhensis</name>
    <dbReference type="NCBI Taxonomy" id="333138"/>
    <lineage>
        <taxon>Bacteria</taxon>
        <taxon>Bacillati</taxon>
        <taxon>Bacillota</taxon>
        <taxon>Bacilli</taxon>
        <taxon>Bacillales</taxon>
        <taxon>Bacillaceae</taxon>
        <taxon>Halalkalibacter</taxon>
    </lineage>
</organism>
<evidence type="ECO:0000256" key="3">
    <source>
        <dbReference type="ARBA" id="ARBA00022448"/>
    </source>
</evidence>
<feature type="transmembrane region" description="Helical" evidence="8">
    <location>
        <begin position="507"/>
        <end position="531"/>
    </location>
</feature>
<dbReference type="GO" id="GO:0008324">
    <property type="term" value="F:monoatomic cation transmembrane transporter activity"/>
    <property type="evidence" value="ECO:0007669"/>
    <property type="project" value="InterPro"/>
</dbReference>
<evidence type="ECO:0000256" key="8">
    <source>
        <dbReference type="SAM" id="Phobius"/>
    </source>
</evidence>
<dbReference type="AlphaFoldDB" id="A0A0B0ICF0"/>
<evidence type="ECO:0000256" key="1">
    <source>
        <dbReference type="ARBA" id="ARBA00004651"/>
    </source>
</evidence>
<feature type="transmembrane region" description="Helical" evidence="8">
    <location>
        <begin position="35"/>
        <end position="52"/>
    </location>
</feature>
<keyword evidence="5 8" id="KW-0812">Transmembrane</keyword>
<dbReference type="InterPro" id="IPR006037">
    <property type="entry name" value="RCK_C"/>
</dbReference>
<dbReference type="GO" id="GO:0006813">
    <property type="term" value="P:potassium ion transport"/>
    <property type="evidence" value="ECO:0007669"/>
    <property type="project" value="InterPro"/>
</dbReference>
<keyword evidence="4" id="KW-1003">Cell membrane</keyword>
<dbReference type="EMBL" id="JRJU01000026">
    <property type="protein sequence ID" value="KHF38960.1"/>
    <property type="molecule type" value="Genomic_DNA"/>
</dbReference>
<keyword evidence="11" id="KW-1185">Reference proteome</keyword>
<reference evidence="10 11" key="1">
    <citation type="submission" date="2014-09" db="EMBL/GenBank/DDBJ databases">
        <title>Genome sequencing and annotation of Bacillus Okhensis strain Kh10-101T.</title>
        <authorList>
            <person name="Prakash J.S."/>
        </authorList>
    </citation>
    <scope>NUCLEOTIDE SEQUENCE [LARGE SCALE GENOMIC DNA]</scope>
    <source>
        <strain evidence="11">Kh10-101T</strain>
    </source>
</reference>
<dbReference type="PANTHER" id="PTHR30445:SF3">
    <property type="entry name" value="TRANSPORT PROTEIN YIDE-RELATED"/>
    <property type="match status" value="1"/>
</dbReference>
<feature type="transmembrane region" description="Helical" evidence="8">
    <location>
        <begin position="12"/>
        <end position="28"/>
    </location>
</feature>
<keyword evidence="3" id="KW-0813">Transport</keyword>
<dbReference type="InterPro" id="IPR036721">
    <property type="entry name" value="RCK_C_sf"/>
</dbReference>
<gene>
    <name evidence="10" type="ORF">LQ50_18160</name>
</gene>
<dbReference type="PANTHER" id="PTHR30445">
    <property type="entry name" value="K(+)_H(+) ANTIPORTER SUBUNIT KHTT"/>
    <property type="match status" value="1"/>
</dbReference>
<dbReference type="eggNOG" id="COG2985">
    <property type="taxonomic scope" value="Bacteria"/>
</dbReference>
<feature type="domain" description="RCK C-terminal" evidence="9">
    <location>
        <begin position="264"/>
        <end position="347"/>
    </location>
</feature>
<proteinExistence type="inferred from homology"/>
<comment type="similarity">
    <text evidence="2">Belongs to the AAE transporter (TC 2.A.81) family.</text>
</comment>
<comment type="subcellular location">
    <subcellularLocation>
        <location evidence="1">Cell membrane</location>
        <topology evidence="1">Multi-pass membrane protein</topology>
    </subcellularLocation>
</comment>
<accession>A0A0B0ICF0</accession>
<feature type="transmembrane region" description="Helical" evidence="8">
    <location>
        <begin position="418"/>
        <end position="436"/>
    </location>
</feature>
<feature type="transmembrane region" description="Helical" evidence="8">
    <location>
        <begin position="481"/>
        <end position="501"/>
    </location>
</feature>
<feature type="transmembrane region" description="Helical" evidence="8">
    <location>
        <begin position="352"/>
        <end position="373"/>
    </location>
</feature>
<dbReference type="RefSeq" id="WP_034631583.1">
    <property type="nucleotide sequence ID" value="NZ_JRJU01000026.1"/>
</dbReference>
<evidence type="ECO:0000256" key="2">
    <source>
        <dbReference type="ARBA" id="ARBA00009854"/>
    </source>
</evidence>
<dbReference type="PROSITE" id="PS51202">
    <property type="entry name" value="RCK_C"/>
    <property type="match status" value="2"/>
</dbReference>
<feature type="transmembrane region" description="Helical" evidence="8">
    <location>
        <begin position="379"/>
        <end position="398"/>
    </location>
</feature>
<dbReference type="Gene3D" id="3.30.70.1450">
    <property type="entry name" value="Regulator of K+ conductance, C-terminal domain"/>
    <property type="match status" value="2"/>
</dbReference>
<feature type="domain" description="RCK C-terminal" evidence="9">
    <location>
        <begin position="179"/>
        <end position="263"/>
    </location>
</feature>
<dbReference type="eggNOG" id="COG0569">
    <property type="taxonomic scope" value="Bacteria"/>
</dbReference>
<evidence type="ECO:0000313" key="10">
    <source>
        <dbReference type="EMBL" id="KHF38960.1"/>
    </source>
</evidence>
<keyword evidence="7 8" id="KW-0472">Membrane</keyword>
<dbReference type="InterPro" id="IPR006512">
    <property type="entry name" value="YidE_YbjL"/>
</dbReference>
<protein>
    <submittedName>
        <fullName evidence="10">YidE/YbjL duplication</fullName>
    </submittedName>
</protein>
<feature type="transmembrane region" description="Helical" evidence="8">
    <location>
        <begin position="448"/>
        <end position="469"/>
    </location>
</feature>
<evidence type="ECO:0000256" key="6">
    <source>
        <dbReference type="ARBA" id="ARBA00022989"/>
    </source>
</evidence>
<dbReference type="STRING" id="333138.LQ50_18160"/>
<evidence type="ECO:0000259" key="9">
    <source>
        <dbReference type="PROSITE" id="PS51202"/>
    </source>
</evidence>
<feature type="transmembrane region" description="Helical" evidence="8">
    <location>
        <begin position="87"/>
        <end position="111"/>
    </location>
</feature>